<evidence type="ECO:0000313" key="1">
    <source>
        <dbReference type="EMBL" id="CAK9184363.1"/>
    </source>
</evidence>
<gene>
    <name evidence="1" type="ORF">ILEXP_LOCUS54681</name>
</gene>
<protein>
    <submittedName>
        <fullName evidence="1">Uncharacterized protein</fullName>
    </submittedName>
</protein>
<keyword evidence="2" id="KW-1185">Reference proteome</keyword>
<dbReference type="Proteomes" id="UP001642360">
    <property type="component" value="Unassembled WGS sequence"/>
</dbReference>
<reference evidence="1 2" key="1">
    <citation type="submission" date="2024-02" db="EMBL/GenBank/DDBJ databases">
        <authorList>
            <person name="Vignale AGUSTIN F."/>
            <person name="Sosa J E."/>
            <person name="Modenutti C."/>
        </authorList>
    </citation>
    <scope>NUCLEOTIDE SEQUENCE [LARGE SCALE GENOMIC DNA]</scope>
</reference>
<proteinExistence type="predicted"/>
<accession>A0ABC8UTG5</accession>
<dbReference type="EMBL" id="CAUOFW020008946">
    <property type="protein sequence ID" value="CAK9184363.1"/>
    <property type="molecule type" value="Genomic_DNA"/>
</dbReference>
<organism evidence="1 2">
    <name type="scientific">Ilex paraguariensis</name>
    <name type="common">yerba mate</name>
    <dbReference type="NCBI Taxonomy" id="185542"/>
    <lineage>
        <taxon>Eukaryota</taxon>
        <taxon>Viridiplantae</taxon>
        <taxon>Streptophyta</taxon>
        <taxon>Embryophyta</taxon>
        <taxon>Tracheophyta</taxon>
        <taxon>Spermatophyta</taxon>
        <taxon>Magnoliopsida</taxon>
        <taxon>eudicotyledons</taxon>
        <taxon>Gunneridae</taxon>
        <taxon>Pentapetalae</taxon>
        <taxon>asterids</taxon>
        <taxon>campanulids</taxon>
        <taxon>Aquifoliales</taxon>
        <taxon>Aquifoliaceae</taxon>
        <taxon>Ilex</taxon>
    </lineage>
</organism>
<sequence>MAASFHAAGCNLFIPPTVSTGSVSMKMDANLKEPMDTVGGMNKMQPVARKEAAMERTRSSHHKAWKKNITLLIFTDSRQVFEE</sequence>
<evidence type="ECO:0000313" key="2">
    <source>
        <dbReference type="Proteomes" id="UP001642360"/>
    </source>
</evidence>
<comment type="caution">
    <text evidence="1">The sequence shown here is derived from an EMBL/GenBank/DDBJ whole genome shotgun (WGS) entry which is preliminary data.</text>
</comment>
<name>A0ABC8UTG5_9AQUA</name>
<dbReference type="AlphaFoldDB" id="A0ABC8UTG5"/>